<comment type="caution">
    <text evidence="5">The sequence shown here is derived from an EMBL/GenBank/DDBJ whole genome shotgun (WGS) entry which is preliminary data.</text>
</comment>
<dbReference type="PANTHER" id="PTHR47893">
    <property type="entry name" value="REGULATORY PROTEIN PCHR"/>
    <property type="match status" value="1"/>
</dbReference>
<keyword evidence="1" id="KW-0805">Transcription regulation</keyword>
<sequence>MSFQSSPERFLDPQIAKLDPAFPVRGERASDDLGIYVMDVFLDHAMRFRTEGPAAFSVSIFLSGDGMLMLDGGQPLRVRAGSAVLFASSGHASGENAFSAGQNLLCVDFRYAADFLDRLGESPFASAQRRSAEASVPSDAILLGFRASPNLLRIAADVVRCPLSPGLARRLAMLARGIDVLSELTLLVEAPMATRLALPAPSDRRRIGEARTILDEDYAGVWTISRLSQAVGLNQRKLKRGFHDLVGMPPHAYLKEQRLQAAYRMLETGWSVTETASRTGFSNLSHFAKAFRHRFGTVPSTVRAGSTSAS</sequence>
<name>A0A175RCT5_9HYPH</name>
<dbReference type="Proteomes" id="UP000078272">
    <property type="component" value="Unassembled WGS sequence"/>
</dbReference>
<dbReference type="InterPro" id="IPR009057">
    <property type="entry name" value="Homeodomain-like_sf"/>
</dbReference>
<dbReference type="PATRIC" id="fig|401562.3.peg.4920"/>
<dbReference type="OrthoDB" id="7908913at2"/>
<reference evidence="5 6" key="1">
    <citation type="journal article" date="2016" name="Front. Microbiol.">
        <title>Genomic Resource of Rice Seed Associated Bacteria.</title>
        <authorList>
            <person name="Midha S."/>
            <person name="Bansal K."/>
            <person name="Sharma S."/>
            <person name="Kumar N."/>
            <person name="Patil P.P."/>
            <person name="Chaudhry V."/>
            <person name="Patil P.B."/>
        </authorList>
    </citation>
    <scope>NUCLEOTIDE SEQUENCE [LARGE SCALE GENOMIC DNA]</scope>
    <source>
        <strain evidence="5 6">NS226</strain>
    </source>
</reference>
<dbReference type="Gene3D" id="1.10.10.60">
    <property type="entry name" value="Homeodomain-like"/>
    <property type="match status" value="1"/>
</dbReference>
<evidence type="ECO:0000256" key="1">
    <source>
        <dbReference type="ARBA" id="ARBA00023015"/>
    </source>
</evidence>
<keyword evidence="3" id="KW-0804">Transcription</keyword>
<proteinExistence type="predicted"/>
<dbReference type="RefSeq" id="WP_058633967.1">
    <property type="nucleotide sequence ID" value="NZ_LDPZ01000008.1"/>
</dbReference>
<dbReference type="InterPro" id="IPR018060">
    <property type="entry name" value="HTH_AraC"/>
</dbReference>
<dbReference type="InterPro" id="IPR053142">
    <property type="entry name" value="PchR_regulatory_protein"/>
</dbReference>
<evidence type="ECO:0000256" key="3">
    <source>
        <dbReference type="ARBA" id="ARBA00023163"/>
    </source>
</evidence>
<evidence type="ECO:0000256" key="2">
    <source>
        <dbReference type="ARBA" id="ARBA00023125"/>
    </source>
</evidence>
<dbReference type="GO" id="GO:0043565">
    <property type="term" value="F:sequence-specific DNA binding"/>
    <property type="evidence" value="ECO:0007669"/>
    <property type="project" value="InterPro"/>
</dbReference>
<evidence type="ECO:0000259" key="4">
    <source>
        <dbReference type="PROSITE" id="PS01124"/>
    </source>
</evidence>
<dbReference type="InterPro" id="IPR020449">
    <property type="entry name" value="Tscrpt_reg_AraC-type_HTH"/>
</dbReference>
<dbReference type="STRING" id="401562.NS365_18360"/>
<dbReference type="GO" id="GO:0003700">
    <property type="term" value="F:DNA-binding transcription factor activity"/>
    <property type="evidence" value="ECO:0007669"/>
    <property type="project" value="InterPro"/>
</dbReference>
<dbReference type="PROSITE" id="PS01124">
    <property type="entry name" value="HTH_ARAC_FAMILY_2"/>
    <property type="match status" value="1"/>
</dbReference>
<dbReference type="Pfam" id="PF12833">
    <property type="entry name" value="HTH_18"/>
    <property type="match status" value="1"/>
</dbReference>
<accession>A0A175RCT5</accession>
<organism evidence="5 6">
    <name type="scientific">Aureimonas ureilytica</name>
    <dbReference type="NCBI Taxonomy" id="401562"/>
    <lineage>
        <taxon>Bacteria</taxon>
        <taxon>Pseudomonadati</taxon>
        <taxon>Pseudomonadota</taxon>
        <taxon>Alphaproteobacteria</taxon>
        <taxon>Hyphomicrobiales</taxon>
        <taxon>Aurantimonadaceae</taxon>
        <taxon>Aureimonas</taxon>
    </lineage>
</organism>
<dbReference type="EMBL" id="LDPZ01000008">
    <property type="protein sequence ID" value="KTQ97525.1"/>
    <property type="molecule type" value="Genomic_DNA"/>
</dbReference>
<dbReference type="AlphaFoldDB" id="A0A175RCT5"/>
<dbReference type="PANTHER" id="PTHR47893:SF1">
    <property type="entry name" value="REGULATORY PROTEIN PCHR"/>
    <property type="match status" value="1"/>
</dbReference>
<evidence type="ECO:0000313" key="6">
    <source>
        <dbReference type="Proteomes" id="UP000078272"/>
    </source>
</evidence>
<dbReference type="SMART" id="SM00342">
    <property type="entry name" value="HTH_ARAC"/>
    <property type="match status" value="1"/>
</dbReference>
<dbReference type="PRINTS" id="PR00032">
    <property type="entry name" value="HTHARAC"/>
</dbReference>
<dbReference type="SUPFAM" id="SSF46689">
    <property type="entry name" value="Homeodomain-like"/>
    <property type="match status" value="2"/>
</dbReference>
<protein>
    <recommendedName>
        <fullName evidence="4">HTH araC/xylS-type domain-containing protein</fullName>
    </recommendedName>
</protein>
<gene>
    <name evidence="5" type="ORF">NS226_04435</name>
</gene>
<keyword evidence="2" id="KW-0238">DNA-binding</keyword>
<evidence type="ECO:0000313" key="5">
    <source>
        <dbReference type="EMBL" id="KTQ97525.1"/>
    </source>
</evidence>
<feature type="domain" description="HTH araC/xylS-type" evidence="4">
    <location>
        <begin position="208"/>
        <end position="305"/>
    </location>
</feature>